<gene>
    <name evidence="1" type="ORF">A0H81_02105</name>
</gene>
<accession>A0A1C7MK42</accession>
<proteinExistence type="predicted"/>
<reference evidence="1 2" key="1">
    <citation type="submission" date="2016-03" db="EMBL/GenBank/DDBJ databases">
        <title>Whole genome sequencing of Grifola frondosa 9006-11.</title>
        <authorList>
            <person name="Min B."/>
            <person name="Park H."/>
            <person name="Kim J.-G."/>
            <person name="Cho H."/>
            <person name="Oh Y.-L."/>
            <person name="Kong W.-S."/>
            <person name="Choi I.-G."/>
        </authorList>
    </citation>
    <scope>NUCLEOTIDE SEQUENCE [LARGE SCALE GENOMIC DNA]</scope>
    <source>
        <strain evidence="1 2">9006-11</strain>
    </source>
</reference>
<protein>
    <submittedName>
        <fullName evidence="1">Uncharacterized protein</fullName>
    </submittedName>
</protein>
<comment type="caution">
    <text evidence="1">The sequence shown here is derived from an EMBL/GenBank/DDBJ whole genome shotgun (WGS) entry which is preliminary data.</text>
</comment>
<evidence type="ECO:0000313" key="2">
    <source>
        <dbReference type="Proteomes" id="UP000092993"/>
    </source>
</evidence>
<sequence length="77" mass="8508">MFLEDTLRPGHGIGPIVYEPLAETFHIRQVSSPRVHLHPCSRRKDPQGTAAVPGLLTVLIKPFAIFHDLLASFSHAV</sequence>
<dbReference type="Proteomes" id="UP000092993">
    <property type="component" value="Unassembled WGS sequence"/>
</dbReference>
<name>A0A1C7MK42_GRIFR</name>
<organism evidence="1 2">
    <name type="scientific">Grifola frondosa</name>
    <name type="common">Maitake</name>
    <name type="synonym">Polyporus frondosus</name>
    <dbReference type="NCBI Taxonomy" id="5627"/>
    <lineage>
        <taxon>Eukaryota</taxon>
        <taxon>Fungi</taxon>
        <taxon>Dikarya</taxon>
        <taxon>Basidiomycota</taxon>
        <taxon>Agaricomycotina</taxon>
        <taxon>Agaricomycetes</taxon>
        <taxon>Polyporales</taxon>
        <taxon>Grifolaceae</taxon>
        <taxon>Grifola</taxon>
    </lineage>
</organism>
<dbReference type="EMBL" id="LUGG01000002">
    <property type="protein sequence ID" value="OBZ77242.1"/>
    <property type="molecule type" value="Genomic_DNA"/>
</dbReference>
<evidence type="ECO:0000313" key="1">
    <source>
        <dbReference type="EMBL" id="OBZ77242.1"/>
    </source>
</evidence>
<dbReference type="AlphaFoldDB" id="A0A1C7MK42"/>
<keyword evidence="2" id="KW-1185">Reference proteome</keyword>